<gene>
    <name evidence="8" type="ORF">AXF13_01950</name>
</gene>
<dbReference type="GO" id="GO:0016020">
    <property type="term" value="C:membrane"/>
    <property type="evidence" value="ECO:0007669"/>
    <property type="project" value="UniProtKB-SubCell"/>
</dbReference>
<accession>A0A0X8JIG4</accession>
<feature type="transmembrane region" description="Helical" evidence="6">
    <location>
        <begin position="129"/>
        <end position="149"/>
    </location>
</feature>
<evidence type="ECO:0000313" key="8">
    <source>
        <dbReference type="EMBL" id="AMD88978.1"/>
    </source>
</evidence>
<dbReference type="STRING" id="44742.AXF13_01950"/>
<evidence type="ECO:0000256" key="5">
    <source>
        <dbReference type="ARBA" id="ARBA00023136"/>
    </source>
</evidence>
<comment type="similarity">
    <text evidence="2">Belongs to the EamA transporter family.</text>
</comment>
<feature type="transmembrane region" description="Helical" evidence="6">
    <location>
        <begin position="70"/>
        <end position="88"/>
    </location>
</feature>
<dbReference type="Pfam" id="PF00892">
    <property type="entry name" value="EamA"/>
    <property type="match status" value="2"/>
</dbReference>
<proteinExistence type="inferred from homology"/>
<feature type="domain" description="EamA" evidence="7">
    <location>
        <begin position="158"/>
        <end position="297"/>
    </location>
</feature>
<dbReference type="RefSeq" id="WP_062251449.1">
    <property type="nucleotide sequence ID" value="NZ_CP014229.1"/>
</dbReference>
<dbReference type="SUPFAM" id="SSF103481">
    <property type="entry name" value="Multidrug resistance efflux transporter EmrE"/>
    <property type="match status" value="2"/>
</dbReference>
<feature type="transmembrane region" description="Helical" evidence="6">
    <location>
        <begin position="280"/>
        <end position="298"/>
    </location>
</feature>
<sequence length="303" mass="32665">MRLSPLSLKILLNLFLVYISWGSTYIGFEFTLEVLGPFLACGSRMFLAGMLLCAAIACTGRWQRPSRADWRHACWLAVFMVLMASGFLGKGQEYISSGVAAVVTGSTPISMLVGAWLFGGEQRPSAMQWLGLAGGLCGLALLGFSQAGSGAEQSSLGGIFWVFGATLGWVTGSLLTRRFPLSTRLSALQSCGLLLLIGGLESLLLGFACGEAAMTRWENLRPEVVLAFAWMTIGGSIIAYSSYFWLLAHVSIATAVSYEYVVPVIGIFLGWWLGGETISGRMILACCLTVGSVFFVLWHKHNK</sequence>
<feature type="transmembrane region" description="Helical" evidence="6">
    <location>
        <begin position="94"/>
        <end position="117"/>
    </location>
</feature>
<comment type="subcellular location">
    <subcellularLocation>
        <location evidence="1">Membrane</location>
        <topology evidence="1">Multi-pass membrane protein</topology>
    </subcellularLocation>
</comment>
<feature type="transmembrane region" description="Helical" evidence="6">
    <location>
        <begin position="7"/>
        <end position="28"/>
    </location>
</feature>
<reference evidence="9" key="1">
    <citation type="submission" date="2016-02" db="EMBL/GenBank/DDBJ databases">
        <authorList>
            <person name="Holder M.E."/>
            <person name="Ajami N.J."/>
            <person name="Petrosino J.F."/>
        </authorList>
    </citation>
    <scope>NUCLEOTIDE SEQUENCE [LARGE SCALE GENOMIC DNA]</scope>
    <source>
        <strain evidence="9">CCUG 45958</strain>
    </source>
</reference>
<evidence type="ECO:0000256" key="3">
    <source>
        <dbReference type="ARBA" id="ARBA00022692"/>
    </source>
</evidence>
<feature type="domain" description="EamA" evidence="7">
    <location>
        <begin position="10"/>
        <end position="142"/>
    </location>
</feature>
<evidence type="ECO:0000256" key="1">
    <source>
        <dbReference type="ARBA" id="ARBA00004141"/>
    </source>
</evidence>
<dbReference type="KEGG" id="dfi:AXF13_01950"/>
<dbReference type="AlphaFoldDB" id="A0A0X8JIG4"/>
<dbReference type="InterPro" id="IPR037185">
    <property type="entry name" value="EmrE-like"/>
</dbReference>
<name>A0A0X8JIG4_9BACT</name>
<evidence type="ECO:0000313" key="9">
    <source>
        <dbReference type="Proteomes" id="UP000069241"/>
    </source>
</evidence>
<feature type="transmembrane region" description="Helical" evidence="6">
    <location>
        <begin position="155"/>
        <end position="175"/>
    </location>
</feature>
<evidence type="ECO:0000259" key="7">
    <source>
        <dbReference type="Pfam" id="PF00892"/>
    </source>
</evidence>
<keyword evidence="4 6" id="KW-1133">Transmembrane helix</keyword>
<protein>
    <recommendedName>
        <fullName evidence="7">EamA domain-containing protein</fullName>
    </recommendedName>
</protein>
<dbReference type="PANTHER" id="PTHR32322">
    <property type="entry name" value="INNER MEMBRANE TRANSPORTER"/>
    <property type="match status" value="1"/>
</dbReference>
<evidence type="ECO:0000256" key="2">
    <source>
        <dbReference type="ARBA" id="ARBA00007362"/>
    </source>
</evidence>
<evidence type="ECO:0000256" key="4">
    <source>
        <dbReference type="ARBA" id="ARBA00022989"/>
    </source>
</evidence>
<dbReference type="EMBL" id="CP014229">
    <property type="protein sequence ID" value="AMD88978.1"/>
    <property type="molecule type" value="Genomic_DNA"/>
</dbReference>
<organism evidence="8 9">
    <name type="scientific">Desulfovibrio fairfieldensis</name>
    <dbReference type="NCBI Taxonomy" id="44742"/>
    <lineage>
        <taxon>Bacteria</taxon>
        <taxon>Pseudomonadati</taxon>
        <taxon>Thermodesulfobacteriota</taxon>
        <taxon>Desulfovibrionia</taxon>
        <taxon>Desulfovibrionales</taxon>
        <taxon>Desulfovibrionaceae</taxon>
        <taxon>Desulfovibrio</taxon>
    </lineage>
</organism>
<keyword evidence="3 6" id="KW-0812">Transmembrane</keyword>
<feature type="transmembrane region" description="Helical" evidence="6">
    <location>
        <begin position="228"/>
        <end position="248"/>
    </location>
</feature>
<keyword evidence="5 6" id="KW-0472">Membrane</keyword>
<dbReference type="InterPro" id="IPR050638">
    <property type="entry name" value="AA-Vitamin_Transporters"/>
</dbReference>
<keyword evidence="9" id="KW-1185">Reference proteome</keyword>
<dbReference type="InterPro" id="IPR000620">
    <property type="entry name" value="EamA_dom"/>
</dbReference>
<feature type="transmembrane region" description="Helical" evidence="6">
    <location>
        <begin position="255"/>
        <end position="274"/>
    </location>
</feature>
<dbReference type="PANTHER" id="PTHR32322:SF2">
    <property type="entry name" value="EAMA DOMAIN-CONTAINING PROTEIN"/>
    <property type="match status" value="1"/>
</dbReference>
<evidence type="ECO:0000256" key="6">
    <source>
        <dbReference type="SAM" id="Phobius"/>
    </source>
</evidence>
<feature type="transmembrane region" description="Helical" evidence="6">
    <location>
        <begin position="34"/>
        <end position="58"/>
    </location>
</feature>
<feature type="transmembrane region" description="Helical" evidence="6">
    <location>
        <begin position="187"/>
        <end position="208"/>
    </location>
</feature>
<dbReference type="Proteomes" id="UP000069241">
    <property type="component" value="Chromosome"/>
</dbReference>